<evidence type="ECO:0000256" key="5">
    <source>
        <dbReference type="ARBA" id="ARBA00023242"/>
    </source>
</evidence>
<evidence type="ECO:0000313" key="7">
    <source>
        <dbReference type="EMBL" id="KAF5834130.1"/>
    </source>
</evidence>
<evidence type="ECO:0000259" key="6">
    <source>
        <dbReference type="PROSITE" id="PS51366"/>
    </source>
</evidence>
<dbReference type="InterPro" id="IPR003891">
    <property type="entry name" value="Initiation_fac_eIF4g_MI"/>
</dbReference>
<feature type="domain" description="MI" evidence="6">
    <location>
        <begin position="169"/>
        <end position="289"/>
    </location>
</feature>
<feature type="domain" description="MI" evidence="6">
    <location>
        <begin position="7"/>
        <end position="128"/>
    </location>
</feature>
<evidence type="ECO:0000256" key="4">
    <source>
        <dbReference type="ARBA" id="ARBA00022737"/>
    </source>
</evidence>
<dbReference type="Proteomes" id="UP000815325">
    <property type="component" value="Unassembled WGS sequence"/>
</dbReference>
<gene>
    <name evidence="7" type="ORF">DUNSADRAFT_9291</name>
</gene>
<dbReference type="PROSITE" id="PS51366">
    <property type="entry name" value="MI"/>
    <property type="match status" value="2"/>
</dbReference>
<keyword evidence="8" id="KW-1185">Reference proteome</keyword>
<dbReference type="Gene3D" id="1.25.40.180">
    <property type="match status" value="2"/>
</dbReference>
<dbReference type="PANTHER" id="PTHR12626:SF0">
    <property type="entry name" value="PROGRAMMED CELL DEATH PROTEIN 4"/>
    <property type="match status" value="1"/>
</dbReference>
<reference evidence="7" key="1">
    <citation type="submission" date="2017-08" db="EMBL/GenBank/DDBJ databases">
        <authorList>
            <person name="Polle J.E."/>
            <person name="Barry K."/>
            <person name="Cushman J."/>
            <person name="Schmutz J."/>
            <person name="Tran D."/>
            <person name="Hathwaick L.T."/>
            <person name="Yim W.C."/>
            <person name="Jenkins J."/>
            <person name="Mckie-Krisberg Z.M."/>
            <person name="Prochnik S."/>
            <person name="Lindquist E."/>
            <person name="Dockter R.B."/>
            <person name="Adam C."/>
            <person name="Molina H."/>
            <person name="Bunkerborg J."/>
            <person name="Jin E."/>
            <person name="Buchheim M."/>
            <person name="Magnuson J."/>
        </authorList>
    </citation>
    <scope>NUCLEOTIDE SEQUENCE</scope>
    <source>
        <strain evidence="7">CCAP 19/18</strain>
    </source>
</reference>
<keyword evidence="3" id="KW-0963">Cytoplasm</keyword>
<comment type="caution">
    <text evidence="7">The sequence shown here is derived from an EMBL/GenBank/DDBJ whole genome shotgun (WGS) entry which is preliminary data.</text>
</comment>
<dbReference type="InterPro" id="IPR039778">
    <property type="entry name" value="PDCD4"/>
</dbReference>
<comment type="subcellular location">
    <subcellularLocation>
        <location evidence="1">Cytoplasm</location>
    </subcellularLocation>
</comment>
<evidence type="ECO:0000256" key="1">
    <source>
        <dbReference type="ARBA" id="ARBA00004496"/>
    </source>
</evidence>
<accession>A0ABQ7GHP3</accession>
<dbReference type="Pfam" id="PF02847">
    <property type="entry name" value="MA3"/>
    <property type="match status" value="2"/>
</dbReference>
<name>A0ABQ7GHP3_DUNSA</name>
<dbReference type="PANTHER" id="PTHR12626">
    <property type="entry name" value="PROGRAMMED CELL DEATH 4"/>
    <property type="match status" value="1"/>
</dbReference>
<sequence>MPRTVGAFKAEGISIIREYFDSSDVGEVGRRLQEFQAPGLMQVFVKQAVVASLDRKDRERELVSQLLSQLHPSVLSSDQVAAGFTRLLAAADDLVLDCPDVVHLLGLFLGRAIVDEVLPPAFLTQVLKSLHSQSLGVAIVRTCGGLLSARHGAERLSNAWHGGVLSMEQVRSQFVDVLKEFSAGAHDASEAARCLTEISAHYYHHQLVKSAIELAFENEKAEADIIELLGALSAANVITDTQMAKGFQRVRSVLGDEALDYGPRARDVFSRMVQTGTKMGWLPDLDPES</sequence>
<dbReference type="SUPFAM" id="SSF48371">
    <property type="entry name" value="ARM repeat"/>
    <property type="match status" value="2"/>
</dbReference>
<evidence type="ECO:0000256" key="3">
    <source>
        <dbReference type="ARBA" id="ARBA00022490"/>
    </source>
</evidence>
<dbReference type="EMBL" id="MU069773">
    <property type="protein sequence ID" value="KAF5834130.1"/>
    <property type="molecule type" value="Genomic_DNA"/>
</dbReference>
<keyword evidence="4" id="KW-0677">Repeat</keyword>
<dbReference type="SMART" id="SM00544">
    <property type="entry name" value="MA3"/>
    <property type="match status" value="2"/>
</dbReference>
<evidence type="ECO:0000256" key="2">
    <source>
        <dbReference type="ARBA" id="ARBA00005497"/>
    </source>
</evidence>
<protein>
    <submittedName>
        <fullName evidence="7">Armadillo-type protein</fullName>
    </submittedName>
</protein>
<proteinExistence type="inferred from homology"/>
<comment type="similarity">
    <text evidence="2">Belongs to the PDCD4 family.</text>
</comment>
<keyword evidence="5" id="KW-0539">Nucleus</keyword>
<dbReference type="InterPro" id="IPR016024">
    <property type="entry name" value="ARM-type_fold"/>
</dbReference>
<evidence type="ECO:0000313" key="8">
    <source>
        <dbReference type="Proteomes" id="UP000815325"/>
    </source>
</evidence>
<organism evidence="7 8">
    <name type="scientific">Dunaliella salina</name>
    <name type="common">Green alga</name>
    <name type="synonym">Protococcus salinus</name>
    <dbReference type="NCBI Taxonomy" id="3046"/>
    <lineage>
        <taxon>Eukaryota</taxon>
        <taxon>Viridiplantae</taxon>
        <taxon>Chlorophyta</taxon>
        <taxon>core chlorophytes</taxon>
        <taxon>Chlorophyceae</taxon>
        <taxon>CS clade</taxon>
        <taxon>Chlamydomonadales</taxon>
        <taxon>Dunaliellaceae</taxon>
        <taxon>Dunaliella</taxon>
    </lineage>
</organism>